<evidence type="ECO:0000256" key="1">
    <source>
        <dbReference type="SAM" id="MobiDB-lite"/>
    </source>
</evidence>
<feature type="chain" id="PRO_5028968329" evidence="2">
    <location>
        <begin position="20"/>
        <end position="101"/>
    </location>
</feature>
<dbReference type="WBParaSite" id="Pan_g15418.t1">
    <property type="protein sequence ID" value="Pan_g15418.t1"/>
    <property type="gene ID" value="Pan_g15418"/>
</dbReference>
<protein>
    <submittedName>
        <fullName evidence="4">Secreted protein</fullName>
    </submittedName>
</protein>
<evidence type="ECO:0000256" key="2">
    <source>
        <dbReference type="SAM" id="SignalP"/>
    </source>
</evidence>
<dbReference type="Proteomes" id="UP000492821">
    <property type="component" value="Unassembled WGS sequence"/>
</dbReference>
<evidence type="ECO:0000313" key="3">
    <source>
        <dbReference type="Proteomes" id="UP000492821"/>
    </source>
</evidence>
<proteinExistence type="predicted"/>
<dbReference type="AlphaFoldDB" id="A0A7E4V2I9"/>
<keyword evidence="3" id="KW-1185">Reference proteome</keyword>
<name>A0A7E4V2I9_PANRE</name>
<sequence>MRLFGAILIVAVLIQTITALPFPETSLLASENSLDTVHNGLFLINTDSIRIPRSPGKHRQHKNDGNNGRRRKNKQNKRGRHGKKPKNARRNRKGKNRDRDE</sequence>
<keyword evidence="2" id="KW-0732">Signal</keyword>
<feature type="signal peptide" evidence="2">
    <location>
        <begin position="1"/>
        <end position="19"/>
    </location>
</feature>
<feature type="region of interest" description="Disordered" evidence="1">
    <location>
        <begin position="47"/>
        <end position="101"/>
    </location>
</feature>
<reference evidence="4" key="2">
    <citation type="submission" date="2020-10" db="UniProtKB">
        <authorList>
            <consortium name="WormBaseParasite"/>
        </authorList>
    </citation>
    <scope>IDENTIFICATION</scope>
</reference>
<organism evidence="3 4">
    <name type="scientific">Panagrellus redivivus</name>
    <name type="common">Microworm</name>
    <dbReference type="NCBI Taxonomy" id="6233"/>
    <lineage>
        <taxon>Eukaryota</taxon>
        <taxon>Metazoa</taxon>
        <taxon>Ecdysozoa</taxon>
        <taxon>Nematoda</taxon>
        <taxon>Chromadorea</taxon>
        <taxon>Rhabditida</taxon>
        <taxon>Tylenchina</taxon>
        <taxon>Panagrolaimomorpha</taxon>
        <taxon>Panagrolaimoidea</taxon>
        <taxon>Panagrolaimidae</taxon>
        <taxon>Panagrellus</taxon>
    </lineage>
</organism>
<accession>A0A7E4V2I9</accession>
<evidence type="ECO:0000313" key="4">
    <source>
        <dbReference type="WBParaSite" id="Pan_g15418.t1"/>
    </source>
</evidence>
<reference evidence="3" key="1">
    <citation type="journal article" date="2013" name="Genetics">
        <title>The draft genome and transcriptome of Panagrellus redivivus are shaped by the harsh demands of a free-living lifestyle.</title>
        <authorList>
            <person name="Srinivasan J."/>
            <person name="Dillman A.R."/>
            <person name="Macchietto M.G."/>
            <person name="Heikkinen L."/>
            <person name="Lakso M."/>
            <person name="Fracchia K.M."/>
            <person name="Antoshechkin I."/>
            <person name="Mortazavi A."/>
            <person name="Wong G."/>
            <person name="Sternberg P.W."/>
        </authorList>
    </citation>
    <scope>NUCLEOTIDE SEQUENCE [LARGE SCALE GENOMIC DNA]</scope>
    <source>
        <strain evidence="3">MT8872</strain>
    </source>
</reference>
<feature type="compositionally biased region" description="Basic residues" evidence="1">
    <location>
        <begin position="68"/>
        <end position="101"/>
    </location>
</feature>